<evidence type="ECO:0000313" key="3">
    <source>
        <dbReference type="Proteomes" id="UP001234178"/>
    </source>
</evidence>
<comment type="caution">
    <text evidence="2">The sequence shown here is derived from an EMBL/GenBank/DDBJ whole genome shotgun (WGS) entry which is preliminary data.</text>
</comment>
<gene>
    <name evidence="2" type="ORF">OUZ56_002655</name>
</gene>
<sequence>MLSSLTAVVFKYYWMYGPNKGNATVQILLSITDVETTRMLFSTSRLTFALVGVLLSVVHSMASEDSTFFADATSASTIEGDSSVQVTEIEGPPPSGITSCSFRRFRNNLRSLIDFSSVFPYIYIVLFIFNLIFNPFLILWLAISPLTFNIIGSTALCFAFPDLGPMQNMDTNSTQIAGVVV</sequence>
<organism evidence="2 3">
    <name type="scientific">Daphnia magna</name>
    <dbReference type="NCBI Taxonomy" id="35525"/>
    <lineage>
        <taxon>Eukaryota</taxon>
        <taxon>Metazoa</taxon>
        <taxon>Ecdysozoa</taxon>
        <taxon>Arthropoda</taxon>
        <taxon>Crustacea</taxon>
        <taxon>Branchiopoda</taxon>
        <taxon>Diplostraca</taxon>
        <taxon>Cladocera</taxon>
        <taxon>Anomopoda</taxon>
        <taxon>Daphniidae</taxon>
        <taxon>Daphnia</taxon>
    </lineage>
</organism>
<protein>
    <submittedName>
        <fullName evidence="2">Uncharacterized protein</fullName>
    </submittedName>
</protein>
<evidence type="ECO:0000313" key="2">
    <source>
        <dbReference type="EMBL" id="KAK4020700.1"/>
    </source>
</evidence>
<evidence type="ECO:0000256" key="1">
    <source>
        <dbReference type="SAM" id="Phobius"/>
    </source>
</evidence>
<reference evidence="2 3" key="1">
    <citation type="journal article" date="2023" name="Nucleic Acids Res.">
        <title>The hologenome of Daphnia magna reveals possible DNA methylation and microbiome-mediated evolution of the host genome.</title>
        <authorList>
            <person name="Chaturvedi A."/>
            <person name="Li X."/>
            <person name="Dhandapani V."/>
            <person name="Marshall H."/>
            <person name="Kissane S."/>
            <person name="Cuenca-Cambronero M."/>
            <person name="Asole G."/>
            <person name="Calvet F."/>
            <person name="Ruiz-Romero M."/>
            <person name="Marangio P."/>
            <person name="Guigo R."/>
            <person name="Rago D."/>
            <person name="Mirbahai L."/>
            <person name="Eastwood N."/>
            <person name="Colbourne J.K."/>
            <person name="Zhou J."/>
            <person name="Mallon E."/>
            <person name="Orsini L."/>
        </authorList>
    </citation>
    <scope>NUCLEOTIDE SEQUENCE [LARGE SCALE GENOMIC DNA]</scope>
    <source>
        <strain evidence="2">LRV0_1</strain>
    </source>
</reference>
<proteinExistence type="predicted"/>
<feature type="transmembrane region" description="Helical" evidence="1">
    <location>
        <begin position="138"/>
        <end position="160"/>
    </location>
</feature>
<keyword evidence="3" id="KW-1185">Reference proteome</keyword>
<dbReference type="EMBL" id="JAOYFB010000036">
    <property type="protein sequence ID" value="KAK4020700.1"/>
    <property type="molecule type" value="Genomic_DNA"/>
</dbReference>
<keyword evidence="1" id="KW-1133">Transmembrane helix</keyword>
<keyword evidence="1" id="KW-0472">Membrane</keyword>
<accession>A0ABR0A6E9</accession>
<dbReference type="Proteomes" id="UP001234178">
    <property type="component" value="Unassembled WGS sequence"/>
</dbReference>
<name>A0ABR0A6E9_9CRUS</name>
<feature type="transmembrane region" description="Helical" evidence="1">
    <location>
        <begin position="112"/>
        <end position="132"/>
    </location>
</feature>
<keyword evidence="1" id="KW-0812">Transmembrane</keyword>